<dbReference type="AlphaFoldDB" id="A4GI60"/>
<dbReference type="InterPro" id="IPR016071">
    <property type="entry name" value="Staphylococal_nuclease_OB-fold"/>
</dbReference>
<reference evidence="2" key="1">
    <citation type="journal article" date="2007" name="Environ. Microbiol.">
        <title>Proteorhodopsin photosystem gene clusters exhibit co-evolutionary trends and shared ancestry among diverse marine microbial phyla.</title>
        <authorList>
            <person name="McCarren J."/>
            <person name="Delong E.F."/>
        </authorList>
    </citation>
    <scope>NUCLEOTIDE SEQUENCE</scope>
</reference>
<dbReference type="GO" id="GO:0004518">
    <property type="term" value="F:nuclease activity"/>
    <property type="evidence" value="ECO:0007669"/>
    <property type="project" value="InterPro"/>
</dbReference>
<dbReference type="PANTHER" id="PTHR12302:SF26">
    <property type="entry name" value="BLR1266 PROTEIN"/>
    <property type="match status" value="1"/>
</dbReference>
<dbReference type="InterPro" id="IPR002071">
    <property type="entry name" value="Thermonucl_AS"/>
</dbReference>
<organism evidence="2">
    <name type="scientific">uncultured marine bacterium EB0_41B09</name>
    <dbReference type="NCBI Taxonomy" id="415438"/>
    <lineage>
        <taxon>Bacteria</taxon>
        <taxon>environmental samples</taxon>
    </lineage>
</organism>
<dbReference type="SMART" id="SM00318">
    <property type="entry name" value="SNc"/>
    <property type="match status" value="1"/>
</dbReference>
<evidence type="ECO:0000259" key="1">
    <source>
        <dbReference type="PROSITE" id="PS50830"/>
    </source>
</evidence>
<dbReference type="EMBL" id="EF089400">
    <property type="protein sequence ID" value="ABL97771.1"/>
    <property type="molecule type" value="Genomic_DNA"/>
</dbReference>
<dbReference type="Pfam" id="PF00565">
    <property type="entry name" value="SNase"/>
    <property type="match status" value="1"/>
</dbReference>
<sequence>MKSIIFFKYLFAILFAIYITPSRADFTAKVLRVVDGDTIYVEVEAGKKFKVRLTGIDAPEQNQPYGLESTYHLKKLLLNKLVLLKSKPKKGKPYSLDRYKRVLAKIIFDGKDINLSQVLGGYAWHYKRYQKQQSPSDRESYSQAELNAKKNKLGLWGEKKPIAPWKWRKIKK</sequence>
<protein>
    <submittedName>
        <fullName evidence="2">Putative nuclease</fullName>
    </submittedName>
</protein>
<dbReference type="GO" id="GO:0003676">
    <property type="term" value="F:nucleic acid binding"/>
    <property type="evidence" value="ECO:0007669"/>
    <property type="project" value="InterPro"/>
</dbReference>
<gene>
    <name evidence="2" type="ORF">MBMO_EB0-41B09.0041</name>
</gene>
<feature type="domain" description="TNase-like" evidence="1">
    <location>
        <begin position="24"/>
        <end position="158"/>
    </location>
</feature>
<dbReference type="InterPro" id="IPR035437">
    <property type="entry name" value="SNase_OB-fold_sf"/>
</dbReference>
<proteinExistence type="predicted"/>
<dbReference type="PROSITE" id="PS01123">
    <property type="entry name" value="TNASE_1"/>
    <property type="match status" value="1"/>
</dbReference>
<name>A4GI60_9BACT</name>
<dbReference type="PANTHER" id="PTHR12302">
    <property type="entry name" value="EBNA2 BINDING PROTEIN P100"/>
    <property type="match status" value="1"/>
</dbReference>
<dbReference type="Gene3D" id="2.40.50.90">
    <property type="match status" value="1"/>
</dbReference>
<evidence type="ECO:0000313" key="2">
    <source>
        <dbReference type="EMBL" id="ABL97771.1"/>
    </source>
</evidence>
<accession>A4GI60</accession>
<dbReference type="SUPFAM" id="SSF50199">
    <property type="entry name" value="Staphylococcal nuclease"/>
    <property type="match status" value="1"/>
</dbReference>
<dbReference type="PROSITE" id="PS50830">
    <property type="entry name" value="TNASE_3"/>
    <property type="match status" value="1"/>
</dbReference>